<dbReference type="PRINTS" id="PR01179">
    <property type="entry name" value="ODADCRBXLASE"/>
</dbReference>
<evidence type="ECO:0000259" key="5">
    <source>
        <dbReference type="Pfam" id="PF02784"/>
    </source>
</evidence>
<dbReference type="Gene3D" id="2.40.37.10">
    <property type="entry name" value="Lyase, Ornithine Decarboxylase, Chain A, domain 1"/>
    <property type="match status" value="1"/>
</dbReference>
<name>A0ABQ6UNE4_9ACTN</name>
<keyword evidence="7" id="KW-1185">Reference proteome</keyword>
<organism evidence="6 7">
    <name type="scientific">Micromonospora aurantiaca</name>
    <name type="common">nom. illeg.</name>
    <dbReference type="NCBI Taxonomy" id="47850"/>
    <lineage>
        <taxon>Bacteria</taxon>
        <taxon>Bacillati</taxon>
        <taxon>Actinomycetota</taxon>
        <taxon>Actinomycetes</taxon>
        <taxon>Micromonosporales</taxon>
        <taxon>Micromonosporaceae</taxon>
        <taxon>Micromonospora</taxon>
    </lineage>
</organism>
<dbReference type="PANTHER" id="PTHR43727:SF2">
    <property type="entry name" value="GROUP IV DECARBOXYLASE"/>
    <property type="match status" value="1"/>
</dbReference>
<comment type="caution">
    <text evidence="6">The sequence shown here is derived from an EMBL/GenBank/DDBJ whole genome shotgun (WGS) entry which is preliminary data.</text>
</comment>
<dbReference type="PANTHER" id="PTHR43727">
    <property type="entry name" value="DIAMINOPIMELATE DECARBOXYLASE"/>
    <property type="match status" value="1"/>
</dbReference>
<proteinExistence type="inferred from homology"/>
<evidence type="ECO:0000256" key="2">
    <source>
        <dbReference type="ARBA" id="ARBA00022898"/>
    </source>
</evidence>
<comment type="similarity">
    <text evidence="3">Belongs to the Orn/Lys/Arg decarboxylase class-II family.</text>
</comment>
<feature type="domain" description="Orn/DAP/Arg decarboxylase 2 N-terminal" evidence="5">
    <location>
        <begin position="22"/>
        <end position="266"/>
    </location>
</feature>
<dbReference type="EMBL" id="WAAR01000004">
    <property type="protein sequence ID" value="KAB1118819.1"/>
    <property type="molecule type" value="Genomic_DNA"/>
</dbReference>
<dbReference type="Gene3D" id="3.20.20.10">
    <property type="entry name" value="Alanine racemase"/>
    <property type="match status" value="1"/>
</dbReference>
<dbReference type="InterPro" id="IPR022644">
    <property type="entry name" value="De-COase2_N"/>
</dbReference>
<dbReference type="RefSeq" id="WP_145753822.1">
    <property type="nucleotide sequence ID" value="NZ_JBEZZA010000030.1"/>
</dbReference>
<dbReference type="InterPro" id="IPR009006">
    <property type="entry name" value="Ala_racemase/Decarboxylase_C"/>
</dbReference>
<dbReference type="Pfam" id="PF00278">
    <property type="entry name" value="Orn_DAP_Arg_deC"/>
    <property type="match status" value="1"/>
</dbReference>
<keyword evidence="2" id="KW-0663">Pyridoxal phosphate</keyword>
<comment type="cofactor">
    <cofactor evidence="1">
        <name>pyridoxal 5'-phosphate</name>
        <dbReference type="ChEBI" id="CHEBI:597326"/>
    </cofactor>
</comment>
<evidence type="ECO:0000313" key="6">
    <source>
        <dbReference type="EMBL" id="KAB1118819.1"/>
    </source>
</evidence>
<dbReference type="InterPro" id="IPR029066">
    <property type="entry name" value="PLP-binding_barrel"/>
</dbReference>
<protein>
    <submittedName>
        <fullName evidence="6">Pyridoxal-dependent decarboxylase, exosortase A system-associated</fullName>
    </submittedName>
</protein>
<dbReference type="InterPro" id="IPR000183">
    <property type="entry name" value="Orn/DAP/Arg_de-COase"/>
</dbReference>
<dbReference type="NCBIfam" id="TIGR03099">
    <property type="entry name" value="dCO2ase_PEP1"/>
    <property type="match status" value="1"/>
</dbReference>
<evidence type="ECO:0000259" key="4">
    <source>
        <dbReference type="Pfam" id="PF00278"/>
    </source>
</evidence>
<dbReference type="SUPFAM" id="SSF51419">
    <property type="entry name" value="PLP-binding barrel"/>
    <property type="match status" value="1"/>
</dbReference>
<evidence type="ECO:0000313" key="7">
    <source>
        <dbReference type="Proteomes" id="UP000471364"/>
    </source>
</evidence>
<dbReference type="SUPFAM" id="SSF50621">
    <property type="entry name" value="Alanine racemase C-terminal domain-like"/>
    <property type="match status" value="1"/>
</dbReference>
<gene>
    <name evidence="6" type="ORF">F6X54_02065</name>
</gene>
<dbReference type="Proteomes" id="UP000471364">
    <property type="component" value="Unassembled WGS sequence"/>
</dbReference>
<dbReference type="InterPro" id="IPR022643">
    <property type="entry name" value="De-COase2_C"/>
</dbReference>
<accession>A0ABQ6UNE4</accession>
<dbReference type="InterPro" id="IPR017530">
    <property type="entry name" value="DCO2ase_PEP1"/>
</dbReference>
<dbReference type="Pfam" id="PF02784">
    <property type="entry name" value="Orn_Arg_deC_N"/>
    <property type="match status" value="1"/>
</dbReference>
<feature type="domain" description="Orn/DAP/Arg decarboxylase 2 C-terminal" evidence="4">
    <location>
        <begin position="15"/>
        <end position="362"/>
    </location>
</feature>
<sequence>MDLNLAADIAGRTPFYLYDFAAVRHRVAELRAALPDGVLLHYAIKANPMPALVQRLAPLVDGLDVASHGELLTALGTAVDREQISFAGPGKRDPELAAAIAAGVVVNVESGDELARLRRIETAVGRSARFALRVNPDFQLSGSGMTMGGGATQFGIDAEAVGEVLRGPGRRGLCGLHIFAGSQNLRLDALTTGVSQTFELADRLVREHRLDLAHVNIGGGLGIPYFPRDEALDLAAYGRHLAVEVERWRRRHPDTAVVLELGRYLVGEAGVFVSRVVERKHSRGETFLVVDGGMHHHLAASGNFGQVVRRNYPVSAVTAKPADERETVTVVGPLCTPLDTLGRRVELPRCEVGDLVVVHQSGAYGPTASPVHFLGHPAPVEVLL</sequence>
<evidence type="ECO:0000256" key="1">
    <source>
        <dbReference type="ARBA" id="ARBA00001933"/>
    </source>
</evidence>
<reference evidence="6 7" key="1">
    <citation type="submission" date="2019-09" db="EMBL/GenBank/DDBJ databases">
        <title>High taxonomic diversity of Micromonospora strains isolated from Medicago sativa nodules in different geographical locations.</title>
        <authorList>
            <person name="Martinez-Hidalgo P."/>
            <person name="Flores-Felix J.D."/>
            <person name="Velazquez E."/>
            <person name="Brau L."/>
            <person name="Trujillo M.E."/>
            <person name="Martinez-Molina E."/>
        </authorList>
    </citation>
    <scope>NUCLEOTIDE SEQUENCE [LARGE SCALE GENOMIC DNA]</scope>
    <source>
        <strain evidence="6 7">ALFB5</strain>
    </source>
</reference>
<evidence type="ECO:0000256" key="3">
    <source>
        <dbReference type="RuleBase" id="RU003737"/>
    </source>
</evidence>